<name>A0A2G5NNL8_9STAP</name>
<dbReference type="EMBL" id="MJBI02000001">
    <property type="protein sequence ID" value="RAI83117.1"/>
    <property type="molecule type" value="Genomic_DNA"/>
</dbReference>
<evidence type="ECO:0000259" key="1">
    <source>
        <dbReference type="Pfam" id="PF06054"/>
    </source>
</evidence>
<dbReference type="AlphaFoldDB" id="A0A2G5NNL8"/>
<comment type="caution">
    <text evidence="3">The sequence shown here is derived from an EMBL/GenBank/DDBJ whole genome shotgun (WGS) entry which is preliminary data.</text>
</comment>
<dbReference type="Proteomes" id="UP000229523">
    <property type="component" value="Unassembled WGS sequence"/>
</dbReference>
<feature type="domain" description="Competence protein CoiA-like N-terminal" evidence="2">
    <location>
        <begin position="20"/>
        <end position="52"/>
    </location>
</feature>
<evidence type="ECO:0000313" key="3">
    <source>
        <dbReference type="EMBL" id="RAI83117.1"/>
    </source>
</evidence>
<feature type="domain" description="Competence protein CoiA nuclease-like" evidence="1">
    <location>
        <begin position="59"/>
        <end position="183"/>
    </location>
</feature>
<dbReference type="RefSeq" id="WP_099580527.1">
    <property type="nucleotide sequence ID" value="NZ_MJBI02000001.1"/>
</dbReference>
<organism evidence="3 4">
    <name type="scientific">Macrococcoides goetzii</name>
    <dbReference type="NCBI Taxonomy" id="1891097"/>
    <lineage>
        <taxon>Bacteria</taxon>
        <taxon>Bacillati</taxon>
        <taxon>Bacillota</taxon>
        <taxon>Bacilli</taxon>
        <taxon>Bacillales</taxon>
        <taxon>Staphylococcaceae</taxon>
        <taxon>Macrococcoides</taxon>
    </lineage>
</organism>
<dbReference type="Pfam" id="PF06054">
    <property type="entry name" value="CoiA_nuc"/>
    <property type="match status" value="1"/>
</dbReference>
<gene>
    <name evidence="3" type="ORF">BFS35_005345</name>
</gene>
<accession>A0A2G5NNL8</accession>
<evidence type="ECO:0000313" key="4">
    <source>
        <dbReference type="Proteomes" id="UP000229523"/>
    </source>
</evidence>
<reference evidence="3 4" key="1">
    <citation type="journal article" date="2018" name="Front. Microbiol.">
        <title>Description and Comparative Genomics of Macrococcus caseolyticus subsp. hominis subsp. nov., Macrococcus goetzii sp. nov., Macrococcus epidermidis sp. nov., and Macrococcus bohemicus sp. nov., Novel Macrococci From Human Clinical Material With Virulence Potential and Suspected Uptake of Foreign DNA by Natural Transformation.</title>
        <authorList>
            <person name="Maslanova I."/>
            <person name="Wertheimer Z."/>
            <person name="Sedlacek I."/>
            <person name="Svec P."/>
            <person name="Indrakova A."/>
            <person name="Kovarovic V."/>
            <person name="Schumann P."/>
            <person name="Sproer C."/>
            <person name="Kralova S."/>
            <person name="Sedo O."/>
            <person name="Kristofova L."/>
            <person name="Vrbovska V."/>
            <person name="Fuzik T."/>
            <person name="Petras P."/>
            <person name="Zdrahal Z."/>
            <person name="Ruzickova V."/>
            <person name="Doskar J."/>
            <person name="Pantucek R."/>
        </authorList>
    </citation>
    <scope>NUCLEOTIDE SEQUENCE [LARGE SCALE GENOMIC DNA]</scope>
    <source>
        <strain evidence="3 4">CCM 4927</strain>
    </source>
</reference>
<dbReference type="Pfam" id="PF25164">
    <property type="entry name" value="CoiA_N"/>
    <property type="match status" value="1"/>
</dbReference>
<evidence type="ECO:0000259" key="2">
    <source>
        <dbReference type="Pfam" id="PF25164"/>
    </source>
</evidence>
<proteinExistence type="predicted"/>
<keyword evidence="4" id="KW-1185">Reference proteome</keyword>
<protein>
    <recommendedName>
        <fullName evidence="5">Competence protein CoiA</fullName>
    </recommendedName>
</protein>
<evidence type="ECO:0008006" key="5">
    <source>
        <dbReference type="Google" id="ProtNLM"/>
    </source>
</evidence>
<dbReference type="InterPro" id="IPR057253">
    <property type="entry name" value="CoiA-like_N"/>
</dbReference>
<sequence length="330" mass="38452">MLVALNDAGELIEANRALAGRYTCPICNRPVVLKKGKVKLPHFAHQTLKDCFMYTYKKETVAHIEGKYCLYDLFHPSTCFMEYYLSSIEQIPDCYHTSSIAFELQMSVIPISHIVARTSGYNSIGVDVIWIAKFEDIKINGTQMKLTYFQKSLIHLASNVLFAYHTQLKSFFALQITRVLNHNEFEINIIRIMNGEVILSIISDNQLKMTHRVLSKIETKKHIQNCLAKKSVLQPTLSGLYRLRIDHRNIPEYIRIVIPEQIYIDKHPIEWQVELMVMIHNQQFDFEKWLNCLKLSEQSNLMVSHPELALHILKVYQHISNQMRALMTEK</sequence>
<dbReference type="InterPro" id="IPR010330">
    <property type="entry name" value="CoiA_nuc"/>
</dbReference>